<dbReference type="PANTHER" id="PTHR34580">
    <property type="match status" value="1"/>
</dbReference>
<dbReference type="PANTHER" id="PTHR34580:SF1">
    <property type="entry name" value="PROTEIN PAFC"/>
    <property type="match status" value="1"/>
</dbReference>
<proteinExistence type="predicted"/>
<dbReference type="AlphaFoldDB" id="A0A562X8Q0"/>
<evidence type="ECO:0000259" key="1">
    <source>
        <dbReference type="Pfam" id="PF13280"/>
    </source>
</evidence>
<dbReference type="RefSeq" id="WP_147497553.1">
    <property type="nucleotide sequence ID" value="NZ_VOAP01000027.1"/>
</dbReference>
<comment type="caution">
    <text evidence="3">The sequence shown here is derived from an EMBL/GenBank/DDBJ whole genome shotgun (WGS) entry which is preliminary data.</text>
</comment>
<reference evidence="3 4" key="1">
    <citation type="submission" date="2019-07" db="EMBL/GenBank/DDBJ databases">
        <title>Rapid identification of Enteric Bacteria from Whole Genome Sequences (WGS) using Average Nucleotide Identity (ANI).</title>
        <authorList>
            <person name="Lane C."/>
        </authorList>
    </citation>
    <scope>NUCLEOTIDE SEQUENCE [LARGE SCALE GENOMIC DNA]</scope>
    <source>
        <strain evidence="3 4">D2411</strain>
    </source>
</reference>
<feature type="domain" description="WCX" evidence="2">
    <location>
        <begin position="213"/>
        <end position="288"/>
    </location>
</feature>
<evidence type="ECO:0000313" key="4">
    <source>
        <dbReference type="Proteomes" id="UP000321812"/>
    </source>
</evidence>
<feature type="domain" description="WYL" evidence="1">
    <location>
        <begin position="125"/>
        <end position="184"/>
    </location>
</feature>
<protein>
    <submittedName>
        <fullName evidence="3">WYL domain-containing transcriptional regulator</fullName>
    </submittedName>
</protein>
<evidence type="ECO:0000259" key="2">
    <source>
        <dbReference type="Pfam" id="PF25583"/>
    </source>
</evidence>
<dbReference type="InterPro" id="IPR026881">
    <property type="entry name" value="WYL_dom"/>
</dbReference>
<evidence type="ECO:0000313" key="3">
    <source>
        <dbReference type="EMBL" id="TWO18528.1"/>
    </source>
</evidence>
<dbReference type="Proteomes" id="UP000321812">
    <property type="component" value="Unassembled WGS sequence"/>
</dbReference>
<dbReference type="EMBL" id="VOAP01000027">
    <property type="protein sequence ID" value="TWO18528.1"/>
    <property type="molecule type" value="Genomic_DNA"/>
</dbReference>
<dbReference type="Pfam" id="PF13280">
    <property type="entry name" value="WYL"/>
    <property type="match status" value="1"/>
</dbReference>
<dbReference type="Pfam" id="PF25583">
    <property type="entry name" value="WCX"/>
    <property type="match status" value="1"/>
</dbReference>
<sequence length="294" mass="34437">MEVKRKLNERYKRISKIAELISNKAMGTQEIASRLKVCVKTIQRDLNQVLSKNGAVRVGKKWKMEELCDENQLIITALDTLANNFGKEFYAKAHGLLKGLSSSFNNSFYICENNEKLELADLDNMLKIEQAITKRNLIEIKYNNKKYKIAPIKIAMFDGFWYVFAMDKKVFKKFHLKSIKELEILSEYSFIPSDIESKIKRAKSAWFNLADSFTVRLWVSSEIAKYFDRKPLNNNEMIYKNSDGSFEIEFMATHIMEVKPLIYRYLPHIRVLEPSFLADEIERDLKSYLADMNF</sequence>
<dbReference type="PROSITE" id="PS52050">
    <property type="entry name" value="WYL"/>
    <property type="match status" value="1"/>
</dbReference>
<dbReference type="InterPro" id="IPR057727">
    <property type="entry name" value="WCX_dom"/>
</dbReference>
<dbReference type="InterPro" id="IPR051534">
    <property type="entry name" value="CBASS_pafABC_assoc_protein"/>
</dbReference>
<gene>
    <name evidence="3" type="ORF">YZ82_07920</name>
</gene>
<organism evidence="3 4">
    <name type="scientific">Campylobacter hyointestinalis</name>
    <dbReference type="NCBI Taxonomy" id="198"/>
    <lineage>
        <taxon>Bacteria</taxon>
        <taxon>Pseudomonadati</taxon>
        <taxon>Campylobacterota</taxon>
        <taxon>Epsilonproteobacteria</taxon>
        <taxon>Campylobacterales</taxon>
        <taxon>Campylobacteraceae</taxon>
        <taxon>Campylobacter</taxon>
    </lineage>
</organism>
<name>A0A562X8Q0_CAMHY</name>
<accession>A0A562X8Q0</accession>